<keyword evidence="2" id="KW-0812">Transmembrane</keyword>
<feature type="compositionally biased region" description="Polar residues" evidence="1">
    <location>
        <begin position="13"/>
        <end position="32"/>
    </location>
</feature>
<evidence type="ECO:0000256" key="1">
    <source>
        <dbReference type="SAM" id="MobiDB-lite"/>
    </source>
</evidence>
<dbReference type="InterPro" id="IPR011990">
    <property type="entry name" value="TPR-like_helical_dom_sf"/>
</dbReference>
<dbReference type="Gene3D" id="1.25.40.10">
    <property type="entry name" value="Tetratricopeptide repeat domain"/>
    <property type="match status" value="1"/>
</dbReference>
<dbReference type="STRING" id="1307761.L21SP2_1452"/>
<dbReference type="HOGENOM" id="CLU_404335_0_0_12"/>
<protein>
    <submittedName>
        <fullName evidence="3">Uncharacterized protein</fullName>
    </submittedName>
</protein>
<keyword evidence="2" id="KW-0472">Membrane</keyword>
<keyword evidence="2" id="KW-1133">Transmembrane helix</keyword>
<evidence type="ECO:0000313" key="4">
    <source>
        <dbReference type="Proteomes" id="UP000018680"/>
    </source>
</evidence>
<accession>V5WH10</accession>
<dbReference type="AlphaFoldDB" id="V5WH10"/>
<feature type="transmembrane region" description="Helical" evidence="2">
    <location>
        <begin position="45"/>
        <end position="64"/>
    </location>
</feature>
<keyword evidence="4" id="KW-1185">Reference proteome</keyword>
<dbReference type="SUPFAM" id="SSF48452">
    <property type="entry name" value="TPR-like"/>
    <property type="match status" value="1"/>
</dbReference>
<dbReference type="Proteomes" id="UP000018680">
    <property type="component" value="Chromosome"/>
</dbReference>
<gene>
    <name evidence="3" type="ORF">L21SP2_1452</name>
</gene>
<dbReference type="EMBL" id="CP006939">
    <property type="protein sequence ID" value="AHC14849.1"/>
    <property type="molecule type" value="Genomic_DNA"/>
</dbReference>
<reference evidence="3 4" key="1">
    <citation type="journal article" date="2015" name="Stand. Genomic Sci.">
        <title>Complete genome sequence and description of Salinispira pacifica gen. nov., sp. nov., a novel spirochaete isolated form a hypersaline microbial mat.</title>
        <authorList>
            <person name="Ben Hania W."/>
            <person name="Joseph M."/>
            <person name="Schumann P."/>
            <person name="Bunk B."/>
            <person name="Fiebig A."/>
            <person name="Sproer C."/>
            <person name="Klenk H.P."/>
            <person name="Fardeau M.L."/>
            <person name="Spring S."/>
        </authorList>
    </citation>
    <scope>NUCLEOTIDE SEQUENCE [LARGE SCALE GENOMIC DNA]</scope>
    <source>
        <strain evidence="3 4">L21-RPul-D2</strain>
    </source>
</reference>
<organism evidence="3 4">
    <name type="scientific">Salinispira pacifica</name>
    <dbReference type="NCBI Taxonomy" id="1307761"/>
    <lineage>
        <taxon>Bacteria</taxon>
        <taxon>Pseudomonadati</taxon>
        <taxon>Spirochaetota</taxon>
        <taxon>Spirochaetia</taxon>
        <taxon>Spirochaetales</taxon>
        <taxon>Spirochaetaceae</taxon>
        <taxon>Salinispira</taxon>
    </lineage>
</organism>
<evidence type="ECO:0000256" key="2">
    <source>
        <dbReference type="SAM" id="Phobius"/>
    </source>
</evidence>
<evidence type="ECO:0000313" key="3">
    <source>
        <dbReference type="EMBL" id="AHC14849.1"/>
    </source>
</evidence>
<proteinExistence type="predicted"/>
<feature type="region of interest" description="Disordered" evidence="1">
    <location>
        <begin position="1"/>
        <end position="32"/>
    </location>
</feature>
<name>V5WH10_9SPIO</name>
<sequence length="680" mass="76397">MRTHPAQKVIHNLTASRSNGARSQQISRDQKQIGNISTPKQLRKILFAAVSLFILVASPAFSQIDESSVERMNRRISSAMVEELLNGSTGVSQLDPDQRRMLALRALEYDAQNSDARMLLGEIQLEQGEYVQALYSINTALLSGQWRYISRIDALIRKLDIQLRLKNYAPIAADYSRSWEEHINSPDMLIRIALGLFLHGDAPRARAICRRAGERYPEDLRFPLLQKEFTSPPFAGDAQFLRSVLTSRNLPSPDAGSDTVQEAGPEAASAAGALRERLRASVLVQLLQMEEGAARQRLLRAFSSAGFEDPLLSLLEIQETSYDRRDELLLNELDPEIFRDYFLLTGVLDTDFSNSGRNREVFAELLRRTPYLGVDTTRNGVDELAIQYRSGMLESLRLDWNQDGTDEMEIRFHRDISGIAVPGSLILNEGSRRLEILYDQYPGIFRARLILQSPRETAAIDPPSMTGSELPAVIGGFPPGTVEQRDYFTSRMDVELPVLEYVNIEDNPRQISGMLQAIPAYLRGRLDWQSLPLALQSGDGQSPARDFIKLLPLPDLDRIIDLLSPHIYLVESRIMESGNSGNQEIRQTRFESGEIIASRYNFDADADFELIHIFGKQGLESSLRMDDLGSVYLAEYGDDGNLSSQILYSPAERYRIPEELSLFLGMGGWSIPVNPPENGE</sequence>
<dbReference type="KEGG" id="slr:L21SP2_1452"/>